<reference evidence="2 3" key="1">
    <citation type="journal article" date="2013" name="Genome Announc.">
        <title>Draft Genome Sequence of the Methanotrophic Gammaproteobacterium Methyloglobulus morosus DSM 22980 Strain KoM1.</title>
        <authorList>
            <person name="Poehlein A."/>
            <person name="Deutzmann J.S."/>
            <person name="Daniel R."/>
            <person name="Simeonova D.D."/>
        </authorList>
    </citation>
    <scope>NUCLEOTIDE SEQUENCE [LARGE SCALE GENOMIC DNA]</scope>
    <source>
        <strain evidence="2 3">KoM1</strain>
    </source>
</reference>
<accession>V5BZK5</accession>
<gene>
    <name evidence="2" type="ORF">MGMO_93c00200</name>
</gene>
<dbReference type="AlphaFoldDB" id="V5BZK5"/>
<organism evidence="2 3">
    <name type="scientific">Methyloglobulus morosus KoM1</name>
    <dbReference type="NCBI Taxonomy" id="1116472"/>
    <lineage>
        <taxon>Bacteria</taxon>
        <taxon>Pseudomonadati</taxon>
        <taxon>Pseudomonadota</taxon>
        <taxon>Gammaproteobacteria</taxon>
        <taxon>Methylococcales</taxon>
        <taxon>Methylococcaceae</taxon>
        <taxon>Methyloglobulus</taxon>
    </lineage>
</organism>
<dbReference type="eggNOG" id="ENOG5030B7N">
    <property type="taxonomic scope" value="Bacteria"/>
</dbReference>
<evidence type="ECO:0000313" key="2">
    <source>
        <dbReference type="EMBL" id="ESS71662.1"/>
    </source>
</evidence>
<proteinExistence type="predicted"/>
<dbReference type="STRING" id="1116472.MGMO_93c00200"/>
<sequence length="181" mass="20176">MSEGLLSRGIDSSQANQATKIKTDRSDDGMEAIIRAVAVKHGIALGNNDPILVLQTINGLLLDEFARKQEVLIHEFHVNLEAAADLWSKNMESKASEILGNMENSHRHLINELIEQQIENLAREIADKSGDITMEQQLRASKHLRSLNSQLKTMRSMLYVNFAASIMALVSAIVMLWLSVK</sequence>
<dbReference type="OrthoDB" id="7478199at2"/>
<keyword evidence="1" id="KW-0812">Transmembrane</keyword>
<dbReference type="InterPro" id="IPR028140">
    <property type="entry name" value="TraM"/>
</dbReference>
<name>V5BZK5_9GAMM</name>
<keyword evidence="1" id="KW-1133">Transmembrane helix</keyword>
<comment type="caution">
    <text evidence="2">The sequence shown here is derived from an EMBL/GenBank/DDBJ whole genome shotgun (WGS) entry which is preliminary data.</text>
</comment>
<evidence type="ECO:0000313" key="3">
    <source>
        <dbReference type="Proteomes" id="UP000017842"/>
    </source>
</evidence>
<keyword evidence="3" id="KW-1185">Reference proteome</keyword>
<dbReference type="GO" id="GO:0009372">
    <property type="term" value="P:quorum sensing"/>
    <property type="evidence" value="ECO:0007669"/>
    <property type="project" value="InterPro"/>
</dbReference>
<keyword evidence="1" id="KW-0472">Membrane</keyword>
<dbReference type="RefSeq" id="WP_023495271.1">
    <property type="nucleotide sequence ID" value="NZ_AYLO01000089.1"/>
</dbReference>
<feature type="transmembrane region" description="Helical" evidence="1">
    <location>
        <begin position="158"/>
        <end position="180"/>
    </location>
</feature>
<dbReference type="Proteomes" id="UP000017842">
    <property type="component" value="Unassembled WGS sequence"/>
</dbReference>
<evidence type="ECO:0000256" key="1">
    <source>
        <dbReference type="SAM" id="Phobius"/>
    </source>
</evidence>
<dbReference type="Pfam" id="PF11657">
    <property type="entry name" value="Activator-TraM"/>
    <property type="match status" value="1"/>
</dbReference>
<dbReference type="EMBL" id="AYLO01000089">
    <property type="protein sequence ID" value="ESS71662.1"/>
    <property type="molecule type" value="Genomic_DNA"/>
</dbReference>
<protein>
    <submittedName>
        <fullName evidence="2">Transcriptional activator TraM</fullName>
    </submittedName>
</protein>